<evidence type="ECO:0000313" key="3">
    <source>
        <dbReference type="Proteomes" id="UP001603857"/>
    </source>
</evidence>
<gene>
    <name evidence="2" type="ORF">Fmac_025565</name>
</gene>
<evidence type="ECO:0000256" key="1">
    <source>
        <dbReference type="SAM" id="SignalP"/>
    </source>
</evidence>
<proteinExistence type="predicted"/>
<protein>
    <submittedName>
        <fullName evidence="2">Uncharacterized protein</fullName>
    </submittedName>
</protein>
<reference evidence="2 3" key="1">
    <citation type="submission" date="2024-08" db="EMBL/GenBank/DDBJ databases">
        <title>Insights into the chromosomal genome structure of Flemingia macrophylla.</title>
        <authorList>
            <person name="Ding Y."/>
            <person name="Zhao Y."/>
            <person name="Bi W."/>
            <person name="Wu M."/>
            <person name="Zhao G."/>
            <person name="Gong Y."/>
            <person name="Li W."/>
            <person name="Zhang P."/>
        </authorList>
    </citation>
    <scope>NUCLEOTIDE SEQUENCE [LARGE SCALE GENOMIC DNA]</scope>
    <source>
        <strain evidence="2">DYQJB</strain>
        <tissue evidence="2">Leaf</tissue>
    </source>
</reference>
<dbReference type="Proteomes" id="UP001603857">
    <property type="component" value="Unassembled WGS sequence"/>
</dbReference>
<sequence length="80" mass="9255">MCWRLRGFIAWFWRIVKNQVAVVLPTQFKVAIIETGFRFTGPEAFRLCKILARQNGICGLFKTLPNLFSTVIKKHKTSIV</sequence>
<comment type="caution">
    <text evidence="2">The sequence shown here is derived from an EMBL/GenBank/DDBJ whole genome shotgun (WGS) entry which is preliminary data.</text>
</comment>
<evidence type="ECO:0000313" key="2">
    <source>
        <dbReference type="EMBL" id="KAL2326507.1"/>
    </source>
</evidence>
<keyword evidence="1" id="KW-0732">Signal</keyword>
<keyword evidence="3" id="KW-1185">Reference proteome</keyword>
<dbReference type="AlphaFoldDB" id="A0ABD1LSL6"/>
<accession>A0ABD1LSL6</accession>
<feature type="chain" id="PRO_5044762079" evidence="1">
    <location>
        <begin position="19"/>
        <end position="80"/>
    </location>
</feature>
<dbReference type="EMBL" id="JBGMDY010000008">
    <property type="protein sequence ID" value="KAL2326507.1"/>
    <property type="molecule type" value="Genomic_DNA"/>
</dbReference>
<organism evidence="2 3">
    <name type="scientific">Flemingia macrophylla</name>
    <dbReference type="NCBI Taxonomy" id="520843"/>
    <lineage>
        <taxon>Eukaryota</taxon>
        <taxon>Viridiplantae</taxon>
        <taxon>Streptophyta</taxon>
        <taxon>Embryophyta</taxon>
        <taxon>Tracheophyta</taxon>
        <taxon>Spermatophyta</taxon>
        <taxon>Magnoliopsida</taxon>
        <taxon>eudicotyledons</taxon>
        <taxon>Gunneridae</taxon>
        <taxon>Pentapetalae</taxon>
        <taxon>rosids</taxon>
        <taxon>fabids</taxon>
        <taxon>Fabales</taxon>
        <taxon>Fabaceae</taxon>
        <taxon>Papilionoideae</taxon>
        <taxon>50 kb inversion clade</taxon>
        <taxon>NPAAA clade</taxon>
        <taxon>indigoferoid/millettioid clade</taxon>
        <taxon>Phaseoleae</taxon>
        <taxon>Flemingia</taxon>
    </lineage>
</organism>
<name>A0ABD1LSL6_9FABA</name>
<feature type="signal peptide" evidence="1">
    <location>
        <begin position="1"/>
        <end position="18"/>
    </location>
</feature>